<keyword evidence="2" id="KW-0732">Signal</keyword>
<feature type="compositionally biased region" description="Pro residues" evidence="1">
    <location>
        <begin position="61"/>
        <end position="73"/>
    </location>
</feature>
<feature type="chain" id="PRO_5012823877" description="Cathepsin propeptide inhibitor domain-containing protein" evidence="2">
    <location>
        <begin position="36"/>
        <end position="476"/>
    </location>
</feature>
<evidence type="ECO:0000313" key="3">
    <source>
        <dbReference type="EMBL" id="OSX78382.1"/>
    </source>
</evidence>
<keyword evidence="4" id="KW-1185">Reference proteome</keyword>
<gene>
    <name evidence="3" type="ORF">BU14_0111s0052</name>
</gene>
<feature type="compositionally biased region" description="Acidic residues" evidence="1">
    <location>
        <begin position="265"/>
        <end position="284"/>
    </location>
</feature>
<feature type="signal peptide" evidence="2">
    <location>
        <begin position="1"/>
        <end position="35"/>
    </location>
</feature>
<reference evidence="3 4" key="1">
    <citation type="submission" date="2017-03" db="EMBL/GenBank/DDBJ databases">
        <title>WGS assembly of Porphyra umbilicalis.</title>
        <authorList>
            <person name="Brawley S.H."/>
            <person name="Blouin N.A."/>
            <person name="Ficko-Blean E."/>
            <person name="Wheeler G.L."/>
            <person name="Lohr M."/>
            <person name="Goodson H.V."/>
            <person name="Jenkins J.W."/>
            <person name="Blaby-Haas C.E."/>
            <person name="Helliwell K.E."/>
            <person name="Chan C."/>
            <person name="Marriage T."/>
            <person name="Bhattacharya D."/>
            <person name="Klein A.S."/>
            <person name="Badis Y."/>
            <person name="Brodie J."/>
            <person name="Cao Y."/>
            <person name="Collen J."/>
            <person name="Dittami S.M."/>
            <person name="Gachon C.M."/>
            <person name="Green B.R."/>
            <person name="Karpowicz S."/>
            <person name="Kim J.W."/>
            <person name="Kudahl U."/>
            <person name="Lin S."/>
            <person name="Michel G."/>
            <person name="Mittag M."/>
            <person name="Olson B.J."/>
            <person name="Pangilinan J."/>
            <person name="Peng Y."/>
            <person name="Qiu H."/>
            <person name="Shu S."/>
            <person name="Singer J.T."/>
            <person name="Smith A.G."/>
            <person name="Sprecher B.N."/>
            <person name="Wagner V."/>
            <person name="Wang W."/>
            <person name="Wang Z.-Y."/>
            <person name="Yan J."/>
            <person name="Yarish C."/>
            <person name="Zoeuner-Riek S."/>
            <person name="Zhuang Y."/>
            <person name="Zou Y."/>
            <person name="Lindquist E.A."/>
            <person name="Grimwood J."/>
            <person name="Barry K."/>
            <person name="Rokhsar D.S."/>
            <person name="Schmutz J."/>
            <person name="Stiller J.W."/>
            <person name="Grossman A.R."/>
            <person name="Prochnik S.E."/>
        </authorList>
    </citation>
    <scope>NUCLEOTIDE SEQUENCE [LARGE SCALE GENOMIC DNA]</scope>
    <source>
        <strain evidence="3">4086291</strain>
    </source>
</reference>
<proteinExistence type="predicted"/>
<sequence length="476" mass="51653">MGRLGRPCTARRCRRRCRTFGVLLAAALAASAVSAVSEAAVAREQLQAVAAAVASTAASPSPLPPLPPSPPSPAGATAADNNPAAGSVGGSSRQSNEQDYNEQAAAYERERKAYCQQFPYNHICSEPALEPLTVPQQEVKEEEQQQQQQRPPTFFTAPPQPQEQEQTWQPEQQRVPTFFTAPPEPPEQDVPQPRPRDLSVDDLQSSSEVATPTPQATSSETEITPTPQATSSETETPLPEATPLADYRARPVPQAVPLPSPIDISDSDIDGGGDDDTVDGDGVDGSDTSVDGTPQEQPQATPTQDPVLGSETDVVASSEVCLLKNEWDDYLRDNEKALKKYNMPDKERKSFTEAIKGVPTKIGKYHCFRDQAEFDYMGELVANAFSTAKDAQMTERVLLSDGDGDMPGDLRTSERQSCLSRAYACMESWRYGCTSRRLCCCPSFCVGYFDTVFSSLRIAQSTVKRSTNSCCVSCFC</sequence>
<accession>A0A1X6PBY7</accession>
<feature type="compositionally biased region" description="Low complexity" evidence="1">
    <location>
        <begin position="145"/>
        <end position="181"/>
    </location>
</feature>
<dbReference type="EMBL" id="KV918814">
    <property type="protein sequence ID" value="OSX78382.1"/>
    <property type="molecule type" value="Genomic_DNA"/>
</dbReference>
<feature type="region of interest" description="Disordered" evidence="1">
    <location>
        <begin position="135"/>
        <end position="309"/>
    </location>
</feature>
<evidence type="ECO:0000313" key="4">
    <source>
        <dbReference type="Proteomes" id="UP000218209"/>
    </source>
</evidence>
<evidence type="ECO:0008006" key="5">
    <source>
        <dbReference type="Google" id="ProtNLM"/>
    </source>
</evidence>
<feature type="compositionally biased region" description="Low complexity" evidence="1">
    <location>
        <begin position="285"/>
        <end position="306"/>
    </location>
</feature>
<protein>
    <recommendedName>
        <fullName evidence="5">Cathepsin propeptide inhibitor domain-containing protein</fullName>
    </recommendedName>
</protein>
<evidence type="ECO:0000256" key="2">
    <source>
        <dbReference type="SAM" id="SignalP"/>
    </source>
</evidence>
<dbReference type="AlphaFoldDB" id="A0A1X6PBY7"/>
<feature type="region of interest" description="Disordered" evidence="1">
    <location>
        <begin position="57"/>
        <end position="103"/>
    </location>
</feature>
<organism evidence="3 4">
    <name type="scientific">Porphyra umbilicalis</name>
    <name type="common">Purple laver</name>
    <name type="synonym">Red alga</name>
    <dbReference type="NCBI Taxonomy" id="2786"/>
    <lineage>
        <taxon>Eukaryota</taxon>
        <taxon>Rhodophyta</taxon>
        <taxon>Bangiophyceae</taxon>
        <taxon>Bangiales</taxon>
        <taxon>Bangiaceae</taxon>
        <taxon>Porphyra</taxon>
    </lineage>
</organism>
<feature type="compositionally biased region" description="Polar residues" evidence="1">
    <location>
        <begin position="202"/>
        <end position="235"/>
    </location>
</feature>
<name>A0A1X6PBY7_PORUM</name>
<dbReference type="Proteomes" id="UP000218209">
    <property type="component" value="Unassembled WGS sequence"/>
</dbReference>
<evidence type="ECO:0000256" key="1">
    <source>
        <dbReference type="SAM" id="MobiDB-lite"/>
    </source>
</evidence>
<feature type="compositionally biased region" description="Low complexity" evidence="1">
    <location>
        <begin position="74"/>
        <end position="86"/>
    </location>
</feature>